<dbReference type="Gene3D" id="3.40.50.80">
    <property type="entry name" value="Nucleotide-binding domain of ferredoxin-NADP reductase (FNR) module"/>
    <property type="match status" value="1"/>
</dbReference>
<evidence type="ECO:0000256" key="14">
    <source>
        <dbReference type="RuleBase" id="RU361226"/>
    </source>
</evidence>
<feature type="binding site" evidence="13">
    <location>
        <position position="158"/>
    </location>
    <ligand>
        <name>FAD</name>
        <dbReference type="ChEBI" id="CHEBI:57692"/>
    </ligand>
</feature>
<dbReference type="FunFam" id="3.40.50.80:FF:000009">
    <property type="entry name" value="NADH-cytochrome b5 reductase"/>
    <property type="match status" value="1"/>
</dbReference>
<keyword evidence="6 13" id="KW-0274">FAD</keyword>
<evidence type="ECO:0000256" key="6">
    <source>
        <dbReference type="ARBA" id="ARBA00022827"/>
    </source>
</evidence>
<reference evidence="17" key="1">
    <citation type="submission" date="2015-10" db="EMBL/GenBank/DDBJ databases">
        <authorList>
            <person name="Regsiter A."/>
            <person name="william w."/>
        </authorList>
    </citation>
    <scope>NUCLEOTIDE SEQUENCE</scope>
    <source>
        <strain evidence="17">Montdore</strain>
    </source>
</reference>
<comment type="function">
    <text evidence="11">May mediate the reduction of outer membrane cytochrome b5.</text>
</comment>
<dbReference type="Pfam" id="PF00175">
    <property type="entry name" value="NAD_binding_1"/>
    <property type="match status" value="1"/>
</dbReference>
<comment type="similarity">
    <text evidence="3 14">Belongs to the flavoprotein pyridine nucleotide cytochrome reductase family.</text>
</comment>
<dbReference type="CDD" id="cd06183">
    <property type="entry name" value="cyt_b5_reduct_like"/>
    <property type="match status" value="1"/>
</dbReference>
<dbReference type="GO" id="GO:0005741">
    <property type="term" value="C:mitochondrial outer membrane"/>
    <property type="evidence" value="ECO:0007669"/>
    <property type="project" value="UniProtKB-SubCell"/>
</dbReference>
<evidence type="ECO:0000256" key="4">
    <source>
        <dbReference type="ARBA" id="ARBA00022630"/>
    </source>
</evidence>
<evidence type="ECO:0000256" key="15">
    <source>
        <dbReference type="SAM" id="Phobius"/>
    </source>
</evidence>
<dbReference type="PANTHER" id="PTHR19370">
    <property type="entry name" value="NADH-CYTOCHROME B5 REDUCTASE"/>
    <property type="match status" value="1"/>
</dbReference>
<dbReference type="PRINTS" id="PR00406">
    <property type="entry name" value="CYTB5RDTASE"/>
</dbReference>
<feature type="binding site" evidence="13">
    <location>
        <position position="165"/>
    </location>
    <ligand>
        <name>FAD</name>
        <dbReference type="ChEBI" id="CHEBI:57692"/>
    </ligand>
</feature>
<feature type="binding site" evidence="13">
    <location>
        <position position="207"/>
    </location>
    <ligand>
        <name>FAD</name>
        <dbReference type="ChEBI" id="CHEBI:57692"/>
    </ligand>
</feature>
<dbReference type="SUPFAM" id="SSF63380">
    <property type="entry name" value="Riboflavin synthase domain-like"/>
    <property type="match status" value="1"/>
</dbReference>
<dbReference type="PANTHER" id="PTHR19370:SF171">
    <property type="entry name" value="NADH-CYTOCHROME B5 REDUCTASE 2"/>
    <property type="match status" value="1"/>
</dbReference>
<accession>A0A292PZB5</accession>
<evidence type="ECO:0000313" key="17">
    <source>
        <dbReference type="EMBL" id="CUS12055.1"/>
    </source>
</evidence>
<feature type="transmembrane region" description="Helical" evidence="15">
    <location>
        <begin position="37"/>
        <end position="60"/>
    </location>
</feature>
<keyword evidence="8 14" id="KW-0520">NAD</keyword>
<evidence type="ECO:0000256" key="9">
    <source>
        <dbReference type="ARBA" id="ARBA00023128"/>
    </source>
</evidence>
<evidence type="ECO:0000256" key="5">
    <source>
        <dbReference type="ARBA" id="ARBA00022787"/>
    </source>
</evidence>
<feature type="binding site" evidence="13">
    <location>
        <position position="139"/>
    </location>
    <ligand>
        <name>FAD</name>
        <dbReference type="ChEBI" id="CHEBI:57692"/>
    </ligand>
</feature>
<keyword evidence="15" id="KW-0812">Transmembrane</keyword>
<evidence type="ECO:0000256" key="1">
    <source>
        <dbReference type="ARBA" id="ARBA00001974"/>
    </source>
</evidence>
<dbReference type="InterPro" id="IPR001709">
    <property type="entry name" value="Flavoprot_Pyr_Nucl_cyt_Rdtase"/>
</dbReference>
<dbReference type="Proteomes" id="UP001412239">
    <property type="component" value="Unassembled WGS sequence"/>
</dbReference>
<dbReference type="SUPFAM" id="SSF52343">
    <property type="entry name" value="Ferredoxin reductase-like, C-terminal NADP-linked domain"/>
    <property type="match status" value="1"/>
</dbReference>
<gene>
    <name evidence="17" type="ORF">GSTUAT00003833001</name>
</gene>
<evidence type="ECO:0000256" key="3">
    <source>
        <dbReference type="ARBA" id="ARBA00006105"/>
    </source>
</evidence>
<keyword evidence="10 15" id="KW-0472">Membrane</keyword>
<evidence type="ECO:0000256" key="8">
    <source>
        <dbReference type="ARBA" id="ARBA00023027"/>
    </source>
</evidence>
<keyword evidence="15" id="KW-1133">Transmembrane helix</keyword>
<protein>
    <recommendedName>
        <fullName evidence="14">NADH-cytochrome b5 reductase</fullName>
        <ecNumber evidence="14">1.6.2.2</ecNumber>
    </recommendedName>
</protein>
<proteinExistence type="inferred from homology"/>
<dbReference type="Pfam" id="PF00970">
    <property type="entry name" value="FAD_binding_6"/>
    <property type="match status" value="1"/>
</dbReference>
<feature type="domain" description="FAD-binding FR-type" evidence="16">
    <location>
        <begin position="80"/>
        <end position="190"/>
    </location>
</feature>
<evidence type="ECO:0000256" key="13">
    <source>
        <dbReference type="PIRSR" id="PIRSR601834-1"/>
    </source>
</evidence>
<dbReference type="PROSITE" id="PS51384">
    <property type="entry name" value="FAD_FR"/>
    <property type="match status" value="1"/>
</dbReference>
<evidence type="ECO:0000256" key="2">
    <source>
        <dbReference type="ARBA" id="ARBA00004572"/>
    </source>
</evidence>
<dbReference type="PRINTS" id="PR00371">
    <property type="entry name" value="FPNCR"/>
</dbReference>
<organism evidence="17 18">
    <name type="scientific">Tuber aestivum</name>
    <name type="common">summer truffle</name>
    <dbReference type="NCBI Taxonomy" id="59557"/>
    <lineage>
        <taxon>Eukaryota</taxon>
        <taxon>Fungi</taxon>
        <taxon>Dikarya</taxon>
        <taxon>Ascomycota</taxon>
        <taxon>Pezizomycotina</taxon>
        <taxon>Pezizomycetes</taxon>
        <taxon>Pezizales</taxon>
        <taxon>Tuberaceae</taxon>
        <taxon>Tuber</taxon>
    </lineage>
</organism>
<keyword evidence="7 14" id="KW-0560">Oxidoreductase</keyword>
<evidence type="ECO:0000256" key="11">
    <source>
        <dbReference type="ARBA" id="ARBA00037464"/>
    </source>
</evidence>
<dbReference type="InterPro" id="IPR039261">
    <property type="entry name" value="FNR_nucleotide-bd"/>
</dbReference>
<dbReference type="AlphaFoldDB" id="A0A292PZB5"/>
<keyword evidence="5" id="KW-1000">Mitochondrion outer membrane</keyword>
<comment type="cofactor">
    <cofactor evidence="1 13 14">
        <name>FAD</name>
        <dbReference type="ChEBI" id="CHEBI:57692"/>
    </cofactor>
</comment>
<feature type="binding site" evidence="13">
    <location>
        <position position="156"/>
    </location>
    <ligand>
        <name>FAD</name>
        <dbReference type="ChEBI" id="CHEBI:57692"/>
    </ligand>
</feature>
<dbReference type="EMBL" id="LN891006">
    <property type="protein sequence ID" value="CUS12055.1"/>
    <property type="molecule type" value="Genomic_DNA"/>
</dbReference>
<dbReference type="InterPro" id="IPR017938">
    <property type="entry name" value="Riboflavin_synthase-like_b-brl"/>
</dbReference>
<dbReference type="InterPro" id="IPR008333">
    <property type="entry name" value="Cbr1-like_FAD-bd_dom"/>
</dbReference>
<evidence type="ECO:0000259" key="16">
    <source>
        <dbReference type="PROSITE" id="PS51384"/>
    </source>
</evidence>
<dbReference type="InterPro" id="IPR001834">
    <property type="entry name" value="CBR-like"/>
</dbReference>
<dbReference type="GO" id="GO:0006696">
    <property type="term" value="P:ergosterol biosynthetic process"/>
    <property type="evidence" value="ECO:0007669"/>
    <property type="project" value="TreeGrafter"/>
</dbReference>
<evidence type="ECO:0000256" key="12">
    <source>
        <dbReference type="ARBA" id="ARBA00047682"/>
    </source>
</evidence>
<comment type="catalytic activity">
    <reaction evidence="12 14">
        <text>2 Fe(III)-[cytochrome b5] + NADH = 2 Fe(II)-[cytochrome b5] + NAD(+) + H(+)</text>
        <dbReference type="Rhea" id="RHEA:46680"/>
        <dbReference type="Rhea" id="RHEA-COMP:10438"/>
        <dbReference type="Rhea" id="RHEA-COMP:10439"/>
        <dbReference type="ChEBI" id="CHEBI:15378"/>
        <dbReference type="ChEBI" id="CHEBI:29033"/>
        <dbReference type="ChEBI" id="CHEBI:29034"/>
        <dbReference type="ChEBI" id="CHEBI:57540"/>
        <dbReference type="ChEBI" id="CHEBI:57945"/>
        <dbReference type="EC" id="1.6.2.2"/>
    </reaction>
</comment>
<evidence type="ECO:0000256" key="7">
    <source>
        <dbReference type="ARBA" id="ARBA00023002"/>
    </source>
</evidence>
<name>A0A292PZB5_9PEZI</name>
<dbReference type="GO" id="GO:0090524">
    <property type="term" value="F:cytochrome-b5 reductase activity, acting on NADH"/>
    <property type="evidence" value="ECO:0007669"/>
    <property type="project" value="UniProtKB-EC"/>
</dbReference>
<comment type="subcellular location">
    <subcellularLocation>
        <location evidence="2">Mitochondrion outer membrane</location>
        <topology evidence="2">Single-pass membrane protein</topology>
    </subcellularLocation>
</comment>
<feature type="binding site" evidence="13">
    <location>
        <position position="141"/>
    </location>
    <ligand>
        <name>FAD</name>
        <dbReference type="ChEBI" id="CHEBI:57692"/>
    </ligand>
</feature>
<dbReference type="EC" id="1.6.2.2" evidence="14"/>
<sequence>MFARTAFARTSLRFSPAACSRRAYASAPASGPKRSNVLVYSAIAAIAGGAIAGGAGYYYYSTAGGEAVLGPPEVTFKGDGEWVDLQLAELALVTHNTMRLRFKLPSENHVSGLKVAYMLPKAAVLTKHQAPTDEKPTIRPYTPVNDEDARGYLDLVVKKYDNGPMSSHIFSLSRGRSLSFKGPIPKYEWAPNKHEHITLIAGGTGITPMYQLMRAIFHNPEDKTKVTLVFGNLTEKDILLKRELEDLENTYPQRFRAFYLVDEAPKKPGRATQGRVTKELLKKVLPEPGSGNNKIFVCGPPGMYKAISGVKNSPSDQGEVAGLLKELGYKKEEVYKF</sequence>
<evidence type="ECO:0000256" key="10">
    <source>
        <dbReference type="ARBA" id="ARBA00023136"/>
    </source>
</evidence>
<dbReference type="Gene3D" id="2.40.30.10">
    <property type="entry name" value="Translation factors"/>
    <property type="match status" value="1"/>
</dbReference>
<feature type="binding site" evidence="13">
    <location>
        <position position="140"/>
    </location>
    <ligand>
        <name>FAD</name>
        <dbReference type="ChEBI" id="CHEBI:57692"/>
    </ligand>
</feature>
<keyword evidence="4 13" id="KW-0285">Flavoprotein</keyword>
<keyword evidence="9" id="KW-0496">Mitochondrion</keyword>
<keyword evidence="18" id="KW-1185">Reference proteome</keyword>
<evidence type="ECO:0000313" key="18">
    <source>
        <dbReference type="Proteomes" id="UP001412239"/>
    </source>
</evidence>
<dbReference type="InterPro" id="IPR001433">
    <property type="entry name" value="OxRdtase_FAD/NAD-bd"/>
</dbReference>
<feature type="binding site" evidence="13">
    <location>
        <position position="166"/>
    </location>
    <ligand>
        <name>FAD</name>
        <dbReference type="ChEBI" id="CHEBI:57692"/>
    </ligand>
</feature>
<dbReference type="InterPro" id="IPR017927">
    <property type="entry name" value="FAD-bd_FR_type"/>
</dbReference>